<dbReference type="Proteomes" id="UP000199301">
    <property type="component" value="Unassembled WGS sequence"/>
</dbReference>
<dbReference type="GO" id="GO:0030170">
    <property type="term" value="F:pyridoxal phosphate binding"/>
    <property type="evidence" value="ECO:0007669"/>
    <property type="project" value="InterPro"/>
</dbReference>
<dbReference type="InterPro" id="IPR012773">
    <property type="entry name" value="Ectoine_EctB"/>
</dbReference>
<dbReference type="Pfam" id="PF00202">
    <property type="entry name" value="Aminotran_3"/>
    <property type="match status" value="1"/>
</dbReference>
<dbReference type="PROSITE" id="PS00600">
    <property type="entry name" value="AA_TRANSFER_CLASS_3"/>
    <property type="match status" value="1"/>
</dbReference>
<dbReference type="UniPathway" id="UPA00067">
    <property type="reaction ID" value="UER00121"/>
</dbReference>
<dbReference type="STRING" id="995062.SAMN04489718_2775"/>
<evidence type="ECO:0000256" key="13">
    <source>
        <dbReference type="SAM" id="MobiDB-lite"/>
    </source>
</evidence>
<dbReference type="SUPFAM" id="SSF53383">
    <property type="entry name" value="PLP-dependent transferases"/>
    <property type="match status" value="1"/>
</dbReference>
<dbReference type="Gene3D" id="3.90.1150.10">
    <property type="entry name" value="Aspartate Aminotransferase, domain 1"/>
    <property type="match status" value="1"/>
</dbReference>
<dbReference type="EMBL" id="FNKO01000002">
    <property type="protein sequence ID" value="SDQ94506.1"/>
    <property type="molecule type" value="Genomic_DNA"/>
</dbReference>
<comment type="similarity">
    <text evidence="4 11">Belongs to the class-III pyridoxal-phosphate-dependent aminotransferase family.</text>
</comment>
<protein>
    <recommendedName>
        <fullName evidence="6 12">Diaminobutyrate--2-oxoglutarate transaminase</fullName>
        <ecNumber evidence="5 12">2.6.1.76</ecNumber>
    </recommendedName>
    <alternativeName>
        <fullName evidence="12">DABA aminotransferase</fullName>
    </alternativeName>
</protein>
<dbReference type="NCBIfam" id="TIGR02407">
    <property type="entry name" value="ectoine_ectB"/>
    <property type="match status" value="1"/>
</dbReference>
<evidence type="ECO:0000256" key="3">
    <source>
        <dbReference type="ARBA" id="ARBA00004946"/>
    </source>
</evidence>
<evidence type="ECO:0000256" key="6">
    <source>
        <dbReference type="ARBA" id="ARBA00014798"/>
    </source>
</evidence>
<comment type="function">
    <text evidence="2 12">Catalyzes reversively the conversion of L-aspartate beta-semialdehyde (ASA) to L-2,4-diaminobutyrate (DABA) by transamination with L-glutamate.</text>
</comment>
<dbReference type="EC" id="2.6.1.76" evidence="5 12"/>
<comment type="pathway">
    <text evidence="3 12">Amine and polyamine biosynthesis; ectoine biosynthesis; L-ectoine from L-aspartate 4-semialdehyde: step 1/3.</text>
</comment>
<keyword evidence="8 12" id="KW-0808">Transferase</keyword>
<dbReference type="NCBIfam" id="TIGR00709">
    <property type="entry name" value="dat"/>
    <property type="match status" value="1"/>
</dbReference>
<dbReference type="InterPro" id="IPR015422">
    <property type="entry name" value="PyrdxlP-dep_Trfase_small"/>
</dbReference>
<evidence type="ECO:0000313" key="15">
    <source>
        <dbReference type="Proteomes" id="UP000199301"/>
    </source>
</evidence>
<name>A0A1H1F244_9ACTN</name>
<keyword evidence="9 11" id="KW-0663">Pyridoxal phosphate</keyword>
<evidence type="ECO:0000256" key="7">
    <source>
        <dbReference type="ARBA" id="ARBA00022576"/>
    </source>
</evidence>
<dbReference type="GO" id="GO:0047307">
    <property type="term" value="F:diaminobutyrate-pyruvate transaminase activity"/>
    <property type="evidence" value="ECO:0007669"/>
    <property type="project" value="InterPro"/>
</dbReference>
<accession>A0A1H1F244</accession>
<dbReference type="AlphaFoldDB" id="A0A1H1F244"/>
<dbReference type="Gene3D" id="3.40.640.10">
    <property type="entry name" value="Type I PLP-dependent aspartate aminotransferase-like (Major domain)"/>
    <property type="match status" value="1"/>
</dbReference>
<evidence type="ECO:0000256" key="5">
    <source>
        <dbReference type="ARBA" id="ARBA00013155"/>
    </source>
</evidence>
<dbReference type="CDD" id="cd00610">
    <property type="entry name" value="OAT_like"/>
    <property type="match status" value="1"/>
</dbReference>
<comment type="cofactor">
    <cofactor evidence="1 12">
        <name>pyridoxal 5'-phosphate</name>
        <dbReference type="ChEBI" id="CHEBI:597326"/>
    </cofactor>
</comment>
<evidence type="ECO:0000256" key="12">
    <source>
        <dbReference type="RuleBase" id="RU365034"/>
    </source>
</evidence>
<dbReference type="NCBIfam" id="NF006733">
    <property type="entry name" value="PRK09264.1"/>
    <property type="match status" value="1"/>
</dbReference>
<evidence type="ECO:0000256" key="2">
    <source>
        <dbReference type="ARBA" id="ARBA00002189"/>
    </source>
</evidence>
<proteinExistence type="inferred from homology"/>
<dbReference type="InterPro" id="IPR005814">
    <property type="entry name" value="Aminotrans_3"/>
</dbReference>
<organism evidence="14 15">
    <name type="scientific">Actinopolyspora saharensis</name>
    <dbReference type="NCBI Taxonomy" id="995062"/>
    <lineage>
        <taxon>Bacteria</taxon>
        <taxon>Bacillati</taxon>
        <taxon>Actinomycetota</taxon>
        <taxon>Actinomycetes</taxon>
        <taxon>Actinopolysporales</taxon>
        <taxon>Actinopolysporaceae</taxon>
        <taxon>Actinopolyspora</taxon>
    </lineage>
</organism>
<dbReference type="InterPro" id="IPR049704">
    <property type="entry name" value="Aminotrans_3_PPA_site"/>
</dbReference>
<evidence type="ECO:0000256" key="8">
    <source>
        <dbReference type="ARBA" id="ARBA00022679"/>
    </source>
</evidence>
<dbReference type="PANTHER" id="PTHR43552">
    <property type="entry name" value="DIAMINOBUTYRATE--2-OXOGLUTARATE AMINOTRANSFERASE"/>
    <property type="match status" value="1"/>
</dbReference>
<dbReference type="PANTHER" id="PTHR43552:SF2">
    <property type="entry name" value="DIAMINOBUTYRATE--2-OXOGLUTARATE TRANSAMINASE"/>
    <property type="match status" value="1"/>
</dbReference>
<dbReference type="GO" id="GO:0045303">
    <property type="term" value="F:diaminobutyrate-2-oxoglutarate transaminase activity"/>
    <property type="evidence" value="ECO:0007669"/>
    <property type="project" value="UniProtKB-EC"/>
</dbReference>
<dbReference type="GO" id="GO:0019491">
    <property type="term" value="P:ectoine biosynthetic process"/>
    <property type="evidence" value="ECO:0007669"/>
    <property type="project" value="UniProtKB-UniPathway"/>
</dbReference>
<evidence type="ECO:0000256" key="10">
    <source>
        <dbReference type="ARBA" id="ARBA00049111"/>
    </source>
</evidence>
<evidence type="ECO:0000256" key="1">
    <source>
        <dbReference type="ARBA" id="ARBA00001933"/>
    </source>
</evidence>
<comment type="catalytic activity">
    <reaction evidence="10 12">
        <text>L-2,4-diaminobutanoate + 2-oxoglutarate = L-aspartate 4-semialdehyde + L-glutamate</text>
        <dbReference type="Rhea" id="RHEA:11160"/>
        <dbReference type="ChEBI" id="CHEBI:16810"/>
        <dbReference type="ChEBI" id="CHEBI:29985"/>
        <dbReference type="ChEBI" id="CHEBI:58761"/>
        <dbReference type="ChEBI" id="CHEBI:537519"/>
        <dbReference type="EC" id="2.6.1.76"/>
    </reaction>
</comment>
<dbReference type="InterPro" id="IPR015424">
    <property type="entry name" value="PyrdxlP-dep_Trfase"/>
</dbReference>
<evidence type="ECO:0000256" key="11">
    <source>
        <dbReference type="RuleBase" id="RU003560"/>
    </source>
</evidence>
<dbReference type="PIRSF" id="PIRSF000521">
    <property type="entry name" value="Transaminase_4ab_Lys_Orn"/>
    <property type="match status" value="1"/>
</dbReference>
<evidence type="ECO:0000313" key="14">
    <source>
        <dbReference type="EMBL" id="SDQ94506.1"/>
    </source>
</evidence>
<evidence type="ECO:0000256" key="9">
    <source>
        <dbReference type="ARBA" id="ARBA00022898"/>
    </source>
</evidence>
<feature type="region of interest" description="Disordered" evidence="13">
    <location>
        <begin position="1"/>
        <end position="24"/>
    </location>
</feature>
<sequence length="455" mass="49349">MTDPARAVARTPAASDAAPRAHNRPAIAFSNAGDRFERRIVKDVFATRESEVRSYSRTWPVVFDKAQGSWLYDEHGKGYLDFFAGAGALNYGHNNPLLKRRLIDYIERDGVHHGLDQATSARAEFLHTLNETLLEPRGLNYKVQFPGPTGTNSVEAALKLARKITGRESVISFTNAFHGMTLGSLSVTGNSMKRGGAGIPLVHATPMPYDNYFDGQVDDFLYFERLLADSGSGLNAPAAVIVETLQGEGGINDSRAEWLRNLSELCGRHGILLIVDDVQMGCGRTGPFFSFEQAGIEPDIVCLSKSIGGYGSPLALTLIKPEHDVWEPGEHNGTFRGNNPAFVTGAEALRQYWSDDALRDSTLAKGERVAGTLHELGAKHPGLVSKGRGLARGLGFAEPEMAGKVSKAAFDRGMILETAGPQDEVVKIMPPLTVTDDEIEQGLEILRDSVRAVFA</sequence>
<dbReference type="InterPro" id="IPR015421">
    <property type="entry name" value="PyrdxlP-dep_Trfase_major"/>
</dbReference>
<gene>
    <name evidence="14" type="ORF">SAMN04489718_2775</name>
</gene>
<evidence type="ECO:0000256" key="4">
    <source>
        <dbReference type="ARBA" id="ARBA00008954"/>
    </source>
</evidence>
<dbReference type="InterPro" id="IPR004637">
    <property type="entry name" value="Dat"/>
</dbReference>
<keyword evidence="7 12" id="KW-0032">Aminotransferase</keyword>
<keyword evidence="15" id="KW-1185">Reference proteome</keyword>
<reference evidence="15" key="1">
    <citation type="submission" date="2016-10" db="EMBL/GenBank/DDBJ databases">
        <authorList>
            <person name="Varghese N."/>
            <person name="Submissions S."/>
        </authorList>
    </citation>
    <scope>NUCLEOTIDE SEQUENCE [LARGE SCALE GENOMIC DNA]</scope>
    <source>
        <strain evidence="15">DSM 45459</strain>
    </source>
</reference>